<dbReference type="RefSeq" id="XP_021878701.1">
    <property type="nucleotide sequence ID" value="XM_022025125.1"/>
</dbReference>
<comment type="subcellular location">
    <subcellularLocation>
        <location evidence="1">Membrane</location>
        <topology evidence="1">Multi-pass membrane protein</topology>
    </subcellularLocation>
</comment>
<keyword evidence="10" id="KW-1185">Reference proteome</keyword>
<dbReference type="Proteomes" id="UP000193648">
    <property type="component" value="Unassembled WGS sequence"/>
</dbReference>
<feature type="transmembrane region" description="Helical" evidence="8">
    <location>
        <begin position="474"/>
        <end position="494"/>
    </location>
</feature>
<gene>
    <name evidence="9" type="ORF">BCR41DRAFT_358836</name>
</gene>
<evidence type="ECO:0000256" key="1">
    <source>
        <dbReference type="ARBA" id="ARBA00004141"/>
    </source>
</evidence>
<feature type="transmembrane region" description="Helical" evidence="8">
    <location>
        <begin position="388"/>
        <end position="415"/>
    </location>
</feature>
<dbReference type="GO" id="GO:0035673">
    <property type="term" value="F:oligopeptide transmembrane transporter activity"/>
    <property type="evidence" value="ECO:0007669"/>
    <property type="project" value="InterPro"/>
</dbReference>
<keyword evidence="4 8" id="KW-0812">Transmembrane</keyword>
<feature type="region of interest" description="Disordered" evidence="7">
    <location>
        <begin position="190"/>
        <end position="219"/>
    </location>
</feature>
<proteinExistence type="inferred from homology"/>
<comment type="similarity">
    <text evidence="2">Belongs to the oligopeptide OPT transporter family.</text>
</comment>
<dbReference type="OrthoDB" id="627262at2759"/>
<evidence type="ECO:0000256" key="7">
    <source>
        <dbReference type="SAM" id="MobiDB-lite"/>
    </source>
</evidence>
<name>A0A1Y2GF47_9FUNG</name>
<feature type="region of interest" description="Disordered" evidence="7">
    <location>
        <begin position="234"/>
        <end position="262"/>
    </location>
</feature>
<dbReference type="GeneID" id="33566969"/>
<feature type="transmembrane region" description="Helical" evidence="8">
    <location>
        <begin position="691"/>
        <end position="718"/>
    </location>
</feature>
<keyword evidence="6 8" id="KW-0472">Membrane</keyword>
<feature type="transmembrane region" description="Helical" evidence="8">
    <location>
        <begin position="136"/>
        <end position="160"/>
    </location>
</feature>
<feature type="transmembrane region" description="Helical" evidence="8">
    <location>
        <begin position="500"/>
        <end position="519"/>
    </location>
</feature>
<dbReference type="EMBL" id="MCFF01000035">
    <property type="protein sequence ID" value="ORZ09074.1"/>
    <property type="molecule type" value="Genomic_DNA"/>
</dbReference>
<comment type="caution">
    <text evidence="9">The sequence shown here is derived from an EMBL/GenBank/DDBJ whole genome shotgun (WGS) entry which is preliminary data.</text>
</comment>
<evidence type="ECO:0000256" key="2">
    <source>
        <dbReference type="ARBA" id="ARBA00008807"/>
    </source>
</evidence>
<reference evidence="9 10" key="1">
    <citation type="submission" date="2016-07" db="EMBL/GenBank/DDBJ databases">
        <title>Pervasive Adenine N6-methylation of Active Genes in Fungi.</title>
        <authorList>
            <consortium name="DOE Joint Genome Institute"/>
            <person name="Mondo S.J."/>
            <person name="Dannebaum R.O."/>
            <person name="Kuo R.C."/>
            <person name="Labutti K."/>
            <person name="Haridas S."/>
            <person name="Kuo A."/>
            <person name="Salamov A."/>
            <person name="Ahrendt S.R."/>
            <person name="Lipzen A."/>
            <person name="Sullivan W."/>
            <person name="Andreopoulos W.B."/>
            <person name="Clum A."/>
            <person name="Lindquist E."/>
            <person name="Daum C."/>
            <person name="Ramamoorthy G.K."/>
            <person name="Gryganskyi A."/>
            <person name="Culley D."/>
            <person name="Magnuson J.K."/>
            <person name="James T.Y."/>
            <person name="O'Malley M.A."/>
            <person name="Stajich J.E."/>
            <person name="Spatafora J.W."/>
            <person name="Visel A."/>
            <person name="Grigoriev I.V."/>
        </authorList>
    </citation>
    <scope>NUCLEOTIDE SEQUENCE [LARGE SCALE GENOMIC DNA]</scope>
    <source>
        <strain evidence="9 10">NRRL 3116</strain>
    </source>
</reference>
<dbReference type="InterPro" id="IPR004813">
    <property type="entry name" value="OPT"/>
</dbReference>
<feature type="transmembrane region" description="Helical" evidence="8">
    <location>
        <begin position="30"/>
        <end position="52"/>
    </location>
</feature>
<keyword evidence="3" id="KW-0813">Transport</keyword>
<dbReference type="AlphaFoldDB" id="A0A1Y2GF47"/>
<feature type="transmembrane region" description="Helical" evidence="8">
    <location>
        <begin position="285"/>
        <end position="305"/>
    </location>
</feature>
<feature type="transmembrane region" description="Helical" evidence="8">
    <location>
        <begin position="96"/>
        <end position="116"/>
    </location>
</feature>
<feature type="region of interest" description="Disordered" evidence="7">
    <location>
        <begin position="1"/>
        <end position="25"/>
    </location>
</feature>
<evidence type="ECO:0000256" key="5">
    <source>
        <dbReference type="ARBA" id="ARBA00022989"/>
    </source>
</evidence>
<dbReference type="Pfam" id="PF03169">
    <property type="entry name" value="OPT"/>
    <property type="match status" value="1"/>
</dbReference>
<evidence type="ECO:0000256" key="6">
    <source>
        <dbReference type="ARBA" id="ARBA00023136"/>
    </source>
</evidence>
<accession>A0A1Y2GF47</accession>
<evidence type="ECO:0000256" key="4">
    <source>
        <dbReference type="ARBA" id="ARBA00022692"/>
    </source>
</evidence>
<feature type="transmembrane region" description="Helical" evidence="8">
    <location>
        <begin position="738"/>
        <end position="762"/>
    </location>
</feature>
<dbReference type="InterPro" id="IPR045035">
    <property type="entry name" value="YSL-like"/>
</dbReference>
<dbReference type="PANTHER" id="PTHR31645:SF0">
    <property type="entry name" value="OLIGOPEPTIDE TRANSPORTER YGL114W-RELATED"/>
    <property type="match status" value="1"/>
</dbReference>
<keyword evidence="5 8" id="KW-1133">Transmembrane helix</keyword>
<feature type="region of interest" description="Disordered" evidence="7">
    <location>
        <begin position="437"/>
        <end position="457"/>
    </location>
</feature>
<sequence>MPTVAYSAVPSHENGGDPTNTTPKEELPHFTWRAVGVGITIGALLCFTNMYFGLQTGWISMMSLQSSLLGFAIFKVAKPYLTVPFGPAENIVLQSIAVATGTMPLAAGFVGIIPALQMMNTDDNPPRNGKEGGPIVLSATELILWCLAIAFFGVFIAVPLRKQVIVKEKLPFPSGTATAQMIGVLHNTPLKVHDHHSNEDSTPSTLRQRRRHGVTDDLDDEEQATAILHMTPLGSSANFETSGPGSGSGSTPEPRSDDTLMIEGEGGEFSLDKSFLQEDTWRTNMVALGISFTVSGLYTVLSYFVPVIAAIPVFDWLIPGSVQFGATWQWFFTPSLSYLGQGIIMGFPTTAAMLLGCVIGWGILSPIATLNKWVTGPVSSATSGARGWILWISLGVMIVESVVSLLGVVILSLIAHYRYSLKLKRVEERRKLLESSMRAHPGAQHNNHDRQEDDYDDYDDYDDAPADQLVPLKIWVCGLILSSFLCLFLIWVLFKDQHMPLYATAAALLLGSLLSVLGVRALGSTDLNPVSGIGKVSQFIFGGIVPGGIVANLVAGGIAEAGAQQAGDLMQDLKTGHLMGASPKAQFWGQLIGSLASVFISTGVYKLYSTAYELPGPQFAVPTAKVWLDLARLVNGHSLPEHTGPFILGFSFLFAGLTILTTIYSDAAFLRKLDSGGGGKRPKWLKYIPSGIAFAIGMYNLPNFTLARFLGGLVSIWWDWHCKKYAGQPNTRFANLGRVFLIIIASGFVLGEGTLSIVNLILKTFDVHSWSCAGCVEGICVCN</sequence>
<evidence type="ECO:0000313" key="10">
    <source>
        <dbReference type="Proteomes" id="UP000193648"/>
    </source>
</evidence>
<dbReference type="NCBIfam" id="TIGR00728">
    <property type="entry name" value="OPT_sfam"/>
    <property type="match status" value="1"/>
</dbReference>
<feature type="transmembrane region" description="Helical" evidence="8">
    <location>
        <begin position="646"/>
        <end position="670"/>
    </location>
</feature>
<dbReference type="GO" id="GO:0000329">
    <property type="term" value="C:fungal-type vacuole membrane"/>
    <property type="evidence" value="ECO:0007669"/>
    <property type="project" value="TreeGrafter"/>
</dbReference>
<dbReference type="PANTHER" id="PTHR31645">
    <property type="entry name" value="OLIGOPEPTIDE TRANSPORTER YGL114W-RELATED"/>
    <property type="match status" value="1"/>
</dbReference>
<organism evidence="9 10">
    <name type="scientific">Lobosporangium transversale</name>
    <dbReference type="NCBI Taxonomy" id="64571"/>
    <lineage>
        <taxon>Eukaryota</taxon>
        <taxon>Fungi</taxon>
        <taxon>Fungi incertae sedis</taxon>
        <taxon>Mucoromycota</taxon>
        <taxon>Mortierellomycotina</taxon>
        <taxon>Mortierellomycetes</taxon>
        <taxon>Mortierellales</taxon>
        <taxon>Mortierellaceae</taxon>
        <taxon>Lobosporangium</taxon>
    </lineage>
</organism>
<evidence type="ECO:0000256" key="3">
    <source>
        <dbReference type="ARBA" id="ARBA00022448"/>
    </source>
</evidence>
<evidence type="ECO:0000256" key="8">
    <source>
        <dbReference type="SAM" id="Phobius"/>
    </source>
</evidence>
<evidence type="ECO:0000313" key="9">
    <source>
        <dbReference type="EMBL" id="ORZ09074.1"/>
    </source>
</evidence>
<feature type="transmembrane region" description="Helical" evidence="8">
    <location>
        <begin position="343"/>
        <end position="368"/>
    </location>
</feature>
<dbReference type="InParanoid" id="A0A1Y2GF47"/>
<dbReference type="STRING" id="64571.A0A1Y2GF47"/>
<protein>
    <submittedName>
        <fullName evidence="9">OPT oligopeptide transporter protein-domain-containing protein</fullName>
    </submittedName>
</protein>